<evidence type="ECO:0000313" key="5">
    <source>
        <dbReference type="Proteomes" id="UP001152797"/>
    </source>
</evidence>
<evidence type="ECO:0000313" key="4">
    <source>
        <dbReference type="EMBL" id="CAL1126797.1"/>
    </source>
</evidence>
<reference evidence="3" key="1">
    <citation type="submission" date="2022-10" db="EMBL/GenBank/DDBJ databases">
        <authorList>
            <person name="Chen Y."/>
            <person name="Dougan E. K."/>
            <person name="Chan C."/>
            <person name="Rhodes N."/>
            <person name="Thang M."/>
        </authorList>
    </citation>
    <scope>NUCLEOTIDE SEQUENCE</scope>
</reference>
<feature type="compositionally biased region" description="Low complexity" evidence="1">
    <location>
        <begin position="155"/>
        <end position="188"/>
    </location>
</feature>
<feature type="region of interest" description="Disordered" evidence="1">
    <location>
        <begin position="130"/>
        <end position="215"/>
    </location>
</feature>
<keyword evidence="2" id="KW-0732">Signal</keyword>
<accession>A0A9P1BHH0</accession>
<proteinExistence type="predicted"/>
<dbReference type="OrthoDB" id="439117at2759"/>
<name>A0A9P1BHH0_9DINO</name>
<feature type="compositionally biased region" description="Pro residues" evidence="1">
    <location>
        <begin position="141"/>
        <end position="154"/>
    </location>
</feature>
<feature type="chain" id="PRO_5043269447" evidence="2">
    <location>
        <begin position="24"/>
        <end position="285"/>
    </location>
</feature>
<dbReference type="EMBL" id="CAMXCT030000074">
    <property type="protein sequence ID" value="CAL4760734.1"/>
    <property type="molecule type" value="Genomic_DNA"/>
</dbReference>
<protein>
    <submittedName>
        <fullName evidence="3">Uncharacterized protein</fullName>
    </submittedName>
</protein>
<comment type="caution">
    <text evidence="3">The sequence shown here is derived from an EMBL/GenBank/DDBJ whole genome shotgun (WGS) entry which is preliminary data.</text>
</comment>
<dbReference type="AlphaFoldDB" id="A0A9P1BHH0"/>
<feature type="compositionally biased region" description="Polar residues" evidence="1">
    <location>
        <begin position="189"/>
        <end position="209"/>
    </location>
</feature>
<dbReference type="EMBL" id="CAMXCT020000074">
    <property type="protein sequence ID" value="CAL1126797.1"/>
    <property type="molecule type" value="Genomic_DNA"/>
</dbReference>
<sequence length="285" mass="29398">MPCCRQRGWKCLVLLAVAAMANGKDSECKGNQILEMIEDYAPQCIEACEEVCQPLGGLIMSVFAGEMDAATLICPDWQTFSCMAKTPLILSHCTPLLDAALIYVGIDLPRSDQELRQLCGITSSSTVTVTSTSLPSLPEVVPEPEPPEPAPNPPEATETAATAATAATAGSEAGTAGSGAETAGTGENSLSVQSVAEPSTPSSADAPNITNTSTSTATTTLFVTETETSTVTATVTETTTHTVTESTTASTTTLAAFGTVDTVLDGASGLSAPWLLLASCIWIWR</sequence>
<keyword evidence="5" id="KW-1185">Reference proteome</keyword>
<evidence type="ECO:0000256" key="2">
    <source>
        <dbReference type="SAM" id="SignalP"/>
    </source>
</evidence>
<evidence type="ECO:0000256" key="1">
    <source>
        <dbReference type="SAM" id="MobiDB-lite"/>
    </source>
</evidence>
<dbReference type="Proteomes" id="UP001152797">
    <property type="component" value="Unassembled WGS sequence"/>
</dbReference>
<gene>
    <name evidence="3" type="ORF">C1SCF055_LOCUS1929</name>
</gene>
<feature type="signal peptide" evidence="2">
    <location>
        <begin position="1"/>
        <end position="23"/>
    </location>
</feature>
<dbReference type="EMBL" id="CAMXCT010000074">
    <property type="protein sequence ID" value="CAI3973422.1"/>
    <property type="molecule type" value="Genomic_DNA"/>
</dbReference>
<reference evidence="4" key="2">
    <citation type="submission" date="2024-04" db="EMBL/GenBank/DDBJ databases">
        <authorList>
            <person name="Chen Y."/>
            <person name="Shah S."/>
            <person name="Dougan E. K."/>
            <person name="Thang M."/>
            <person name="Chan C."/>
        </authorList>
    </citation>
    <scope>NUCLEOTIDE SEQUENCE [LARGE SCALE GENOMIC DNA]</scope>
</reference>
<evidence type="ECO:0000313" key="3">
    <source>
        <dbReference type="EMBL" id="CAI3973422.1"/>
    </source>
</evidence>
<organism evidence="3">
    <name type="scientific">Cladocopium goreaui</name>
    <dbReference type="NCBI Taxonomy" id="2562237"/>
    <lineage>
        <taxon>Eukaryota</taxon>
        <taxon>Sar</taxon>
        <taxon>Alveolata</taxon>
        <taxon>Dinophyceae</taxon>
        <taxon>Suessiales</taxon>
        <taxon>Symbiodiniaceae</taxon>
        <taxon>Cladocopium</taxon>
    </lineage>
</organism>